<evidence type="ECO:0000313" key="1">
    <source>
        <dbReference type="EnsemblMetazoa" id="AATE013883-PA.1"/>
    </source>
</evidence>
<organism evidence="1">
    <name type="scientific">Anopheles atroparvus</name>
    <name type="common">European mosquito</name>
    <dbReference type="NCBI Taxonomy" id="41427"/>
    <lineage>
        <taxon>Eukaryota</taxon>
        <taxon>Metazoa</taxon>
        <taxon>Ecdysozoa</taxon>
        <taxon>Arthropoda</taxon>
        <taxon>Hexapoda</taxon>
        <taxon>Insecta</taxon>
        <taxon>Pterygota</taxon>
        <taxon>Neoptera</taxon>
        <taxon>Endopterygota</taxon>
        <taxon>Diptera</taxon>
        <taxon>Nematocera</taxon>
        <taxon>Culicoidea</taxon>
        <taxon>Culicidae</taxon>
        <taxon>Anophelinae</taxon>
        <taxon>Anopheles</taxon>
    </lineage>
</organism>
<accession>A0A182J9F5</accession>
<name>A0A182J9F5_ANOAO</name>
<proteinExistence type="predicted"/>
<dbReference type="AlphaFoldDB" id="A0A182J9F5"/>
<reference evidence="1" key="1">
    <citation type="submission" date="2022-08" db="UniProtKB">
        <authorList>
            <consortium name="EnsemblMetazoa"/>
        </authorList>
    </citation>
    <scope>IDENTIFICATION</scope>
    <source>
        <strain evidence="1">EBRO</strain>
    </source>
</reference>
<dbReference type="EnsemblMetazoa" id="AATE013883-RA">
    <property type="protein sequence ID" value="AATE013883-PA.1"/>
    <property type="gene ID" value="AATE013883"/>
</dbReference>
<sequence>MFLVVTPLMVSMVRATGRLRLRRRVATVAVASTVRVVLMLVVLVLVVMMVSSTDGRGASVAAAAGRFAAQTDAAVAEAAPLDGAARRPAGRVQTDRAAERAAPPVAVERRAEIRRQATEAFPVAPAPRPLARPRLNGIGEQLVLMATVVPTVVPAVVVPLLWSLSGYGPISPSIVADALDVGSSRLLWSLSGYGPISPSSVADPNTSPDATTTTTTTTTMMMMMMDAKGCTRESIGEFTQEPLRNLALGTWQGTFLEVLGLHQAEGADVFELAVGMLCPARTCARAVQRGANGVEKKLNAEWKFDGTTHVRKRCTLAGI</sequence>
<protein>
    <submittedName>
        <fullName evidence="1">Uncharacterized protein</fullName>
    </submittedName>
</protein>
<dbReference type="VEuPathDB" id="VectorBase:AATE013883"/>